<gene>
    <name evidence="2" type="ORF">KGM_202386</name>
</gene>
<dbReference type="FunFam" id="3.40.50.720:FF:000178">
    <property type="entry name" value="Saccharopine dehydrogenase-like oxidoreductase"/>
    <property type="match status" value="1"/>
</dbReference>
<dbReference type="GO" id="GO:0005886">
    <property type="term" value="C:plasma membrane"/>
    <property type="evidence" value="ECO:0007669"/>
    <property type="project" value="TreeGrafter"/>
</dbReference>
<dbReference type="InterPro" id="IPR051276">
    <property type="entry name" value="Saccharopine_DH-like_oxidrdct"/>
</dbReference>
<evidence type="ECO:0000313" key="3">
    <source>
        <dbReference type="Proteomes" id="UP000007151"/>
    </source>
</evidence>
<name>A0A212F873_DANPL</name>
<protein>
    <submittedName>
        <fullName evidence="2">Uncharacterized protein</fullName>
    </submittedName>
</protein>
<dbReference type="FunCoup" id="A0A212F873">
    <property type="interactions" value="387"/>
</dbReference>
<dbReference type="Pfam" id="PF03435">
    <property type="entry name" value="Sacchrp_dh_NADP"/>
    <property type="match status" value="1"/>
</dbReference>
<dbReference type="SUPFAM" id="SSF51735">
    <property type="entry name" value="NAD(P)-binding Rossmann-fold domains"/>
    <property type="match status" value="1"/>
</dbReference>
<dbReference type="PANTHER" id="PTHR12286">
    <property type="entry name" value="SACCHAROPINE DEHYDROGENASE-LIKE OXIDOREDUCTASE"/>
    <property type="match status" value="1"/>
</dbReference>
<evidence type="ECO:0000256" key="1">
    <source>
        <dbReference type="ARBA" id="ARBA00038048"/>
    </source>
</evidence>
<dbReference type="AlphaFoldDB" id="A0A212F873"/>
<proteinExistence type="inferred from homology"/>
<dbReference type="GO" id="GO:0005811">
    <property type="term" value="C:lipid droplet"/>
    <property type="evidence" value="ECO:0007669"/>
    <property type="project" value="TreeGrafter"/>
</dbReference>
<accession>A0A212F873</accession>
<comment type="similarity">
    <text evidence="1">Belongs to the saccharopine dehydrogenase family.</text>
</comment>
<evidence type="ECO:0000313" key="2">
    <source>
        <dbReference type="EMBL" id="OWR49937.1"/>
    </source>
</evidence>
<dbReference type="Proteomes" id="UP000007151">
    <property type="component" value="Unassembled WGS sequence"/>
</dbReference>
<sequence length="413" mass="45512">MSRLDLVIFGATGFTGKHAAMEMCHIVKKYPGMSWGVAGRSEGKLNNLLKEVSKKVDEDLSSVKVITAELSDEASLKAMTAQARVLVNCCGPYYLYGEPVVKASIDTKTHYVDVSGEPQFMERMQLVYGSAAREAGVFIISACGFDSIPNDLGVIFLQQNFGGTLNSVESYLSGEVPPEHSGGGVVNYGTWESLVHGMSHHNELPALRKKLYPEKLPTYRPKLKPRFMIHRRGGWCLPFPGSDSSVVFRTQRQLHAEGSRPAQVRTYVRLPSLVSALITMFVASVVFLMSKLSFTRSLLLAYPELFSLGAVRRGPSEDAIRNTRFRFELYGEGWSGDSGSPPDKKMTVRVSGVNPGYGATVHALLHSAITILRHRDRMPAQTGVLTPGAAFRNTDLIQRLCDHGLLFEVVRDQ</sequence>
<organism evidence="2 3">
    <name type="scientific">Danaus plexippus plexippus</name>
    <dbReference type="NCBI Taxonomy" id="278856"/>
    <lineage>
        <taxon>Eukaryota</taxon>
        <taxon>Metazoa</taxon>
        <taxon>Ecdysozoa</taxon>
        <taxon>Arthropoda</taxon>
        <taxon>Hexapoda</taxon>
        <taxon>Insecta</taxon>
        <taxon>Pterygota</taxon>
        <taxon>Neoptera</taxon>
        <taxon>Endopterygota</taxon>
        <taxon>Lepidoptera</taxon>
        <taxon>Glossata</taxon>
        <taxon>Ditrysia</taxon>
        <taxon>Papilionoidea</taxon>
        <taxon>Nymphalidae</taxon>
        <taxon>Danainae</taxon>
        <taxon>Danaini</taxon>
        <taxon>Danaina</taxon>
        <taxon>Danaus</taxon>
        <taxon>Danaus</taxon>
    </lineage>
</organism>
<dbReference type="GO" id="GO:0005739">
    <property type="term" value="C:mitochondrion"/>
    <property type="evidence" value="ECO:0007669"/>
    <property type="project" value="TreeGrafter"/>
</dbReference>
<dbReference type="KEGG" id="dpl:KGM_202386"/>
<dbReference type="GO" id="GO:0009247">
    <property type="term" value="P:glycolipid biosynthetic process"/>
    <property type="evidence" value="ECO:0007669"/>
    <property type="project" value="TreeGrafter"/>
</dbReference>
<dbReference type="Gene3D" id="3.40.50.720">
    <property type="entry name" value="NAD(P)-binding Rossmann-like Domain"/>
    <property type="match status" value="1"/>
</dbReference>
<dbReference type="InterPro" id="IPR005097">
    <property type="entry name" value="Sacchrp_dh_NADP-bd"/>
</dbReference>
<dbReference type="eggNOG" id="KOG2733">
    <property type="taxonomic scope" value="Eukaryota"/>
</dbReference>
<dbReference type="EMBL" id="AGBW02009779">
    <property type="protein sequence ID" value="OWR49937.1"/>
    <property type="molecule type" value="Genomic_DNA"/>
</dbReference>
<keyword evidence="3" id="KW-1185">Reference proteome</keyword>
<dbReference type="InterPro" id="IPR036291">
    <property type="entry name" value="NAD(P)-bd_dom_sf"/>
</dbReference>
<reference evidence="2 3" key="1">
    <citation type="journal article" date="2011" name="Cell">
        <title>The monarch butterfly genome yields insights into long-distance migration.</title>
        <authorList>
            <person name="Zhan S."/>
            <person name="Merlin C."/>
            <person name="Boore J.L."/>
            <person name="Reppert S.M."/>
        </authorList>
    </citation>
    <scope>NUCLEOTIDE SEQUENCE [LARGE SCALE GENOMIC DNA]</scope>
    <source>
        <strain evidence="2">F-2</strain>
    </source>
</reference>
<comment type="caution">
    <text evidence="2">The sequence shown here is derived from an EMBL/GenBank/DDBJ whole genome shotgun (WGS) entry which is preliminary data.</text>
</comment>
<dbReference type="PANTHER" id="PTHR12286:SF5">
    <property type="entry name" value="SACCHAROPINE DEHYDROGENASE-LIKE OXIDOREDUCTASE"/>
    <property type="match status" value="1"/>
</dbReference>